<dbReference type="RefSeq" id="XP_066075812.1">
    <property type="nucleotide sequence ID" value="XM_066219715.1"/>
</dbReference>
<dbReference type="AlphaFoldDB" id="A0AAX4JW78"/>
<evidence type="ECO:0000313" key="4">
    <source>
        <dbReference type="EMBL" id="WWC89049.1"/>
    </source>
</evidence>
<evidence type="ECO:0000313" key="5">
    <source>
        <dbReference type="Proteomes" id="UP001355207"/>
    </source>
</evidence>
<protein>
    <recommendedName>
        <fullName evidence="3">Small ribosomal subunit protein bS18m</fullName>
    </recommendedName>
</protein>
<keyword evidence="5" id="KW-1185">Reference proteome</keyword>
<evidence type="ECO:0000256" key="1">
    <source>
        <dbReference type="ARBA" id="ARBA00022980"/>
    </source>
</evidence>
<reference evidence="4 5" key="1">
    <citation type="submission" date="2024-01" db="EMBL/GenBank/DDBJ databases">
        <title>Comparative genomics of Cryptococcus and Kwoniella reveals pathogenesis evolution and contrasting modes of karyotype evolution via chromosome fusion or intercentromeric recombination.</title>
        <authorList>
            <person name="Coelho M.A."/>
            <person name="David-Palma M."/>
            <person name="Shea T."/>
            <person name="Bowers K."/>
            <person name="McGinley-Smith S."/>
            <person name="Mohammad A.W."/>
            <person name="Gnirke A."/>
            <person name="Yurkov A.M."/>
            <person name="Nowrousian M."/>
            <person name="Sun S."/>
            <person name="Cuomo C.A."/>
            <person name="Heitman J."/>
        </authorList>
    </citation>
    <scope>NUCLEOTIDE SEQUENCE [LARGE SCALE GENOMIC DNA]</scope>
    <source>
        <strain evidence="4 5">CBS 6074</strain>
    </source>
</reference>
<dbReference type="Pfam" id="PF01084">
    <property type="entry name" value="Ribosomal_S18"/>
    <property type="match status" value="1"/>
</dbReference>
<evidence type="ECO:0000256" key="3">
    <source>
        <dbReference type="ARBA" id="ARBA00035264"/>
    </source>
</evidence>
<dbReference type="GO" id="GO:0003735">
    <property type="term" value="F:structural constituent of ribosome"/>
    <property type="evidence" value="ECO:0007669"/>
    <property type="project" value="InterPro"/>
</dbReference>
<gene>
    <name evidence="4" type="ORF">L201_003967</name>
</gene>
<dbReference type="SUPFAM" id="SSF46911">
    <property type="entry name" value="Ribosomal protein S18"/>
    <property type="match status" value="1"/>
</dbReference>
<dbReference type="GO" id="GO:0006412">
    <property type="term" value="P:translation"/>
    <property type="evidence" value="ECO:0007669"/>
    <property type="project" value="InterPro"/>
</dbReference>
<dbReference type="Gene3D" id="4.10.640.10">
    <property type="entry name" value="Ribosomal protein S18"/>
    <property type="match status" value="1"/>
</dbReference>
<name>A0AAX4JW78_9TREE</name>
<organism evidence="4 5">
    <name type="scientific">Kwoniella dendrophila CBS 6074</name>
    <dbReference type="NCBI Taxonomy" id="1295534"/>
    <lineage>
        <taxon>Eukaryota</taxon>
        <taxon>Fungi</taxon>
        <taxon>Dikarya</taxon>
        <taxon>Basidiomycota</taxon>
        <taxon>Agaricomycotina</taxon>
        <taxon>Tremellomycetes</taxon>
        <taxon>Tremellales</taxon>
        <taxon>Cryptococcaceae</taxon>
        <taxon>Kwoniella</taxon>
    </lineage>
</organism>
<dbReference type="InterPro" id="IPR001648">
    <property type="entry name" value="Ribosomal_bS18"/>
</dbReference>
<dbReference type="GO" id="GO:1990904">
    <property type="term" value="C:ribonucleoprotein complex"/>
    <property type="evidence" value="ECO:0007669"/>
    <property type="project" value="UniProtKB-KW"/>
</dbReference>
<dbReference type="GeneID" id="91094637"/>
<dbReference type="EMBL" id="CP144102">
    <property type="protein sequence ID" value="WWC89049.1"/>
    <property type="molecule type" value="Genomic_DNA"/>
</dbReference>
<accession>A0AAX4JW78</accession>
<dbReference type="GO" id="GO:0005840">
    <property type="term" value="C:ribosome"/>
    <property type="evidence" value="ECO:0007669"/>
    <property type="project" value="UniProtKB-KW"/>
</dbReference>
<dbReference type="InterPro" id="IPR036870">
    <property type="entry name" value="Ribosomal_bS18_sf"/>
</dbReference>
<evidence type="ECO:0000256" key="2">
    <source>
        <dbReference type="ARBA" id="ARBA00023274"/>
    </source>
</evidence>
<proteinExistence type="predicted"/>
<keyword evidence="1 4" id="KW-0689">Ribosomal protein</keyword>
<dbReference type="Proteomes" id="UP001355207">
    <property type="component" value="Chromosome 5"/>
</dbReference>
<keyword evidence="2" id="KW-0687">Ribonucleoprotein</keyword>
<sequence>MVRPPLSVRLLHTSLPHRNPAGNSGISARESIASALASSTSIPASSDSSTADATRRMLDSLTSKVKTEADEKRRPFRANSYVPPHSLTSESLYPTFKPYAKLPLLGPNKKIASKIDPFFISKINPLEHDLNPLFALSFVNPMGKIKSRAETGLTWNSQKKIGKLVRRSRSMGLISRWSNHPVQGGLGTSGHRFGGR</sequence>